<dbReference type="Pfam" id="PF24568">
    <property type="entry name" value="CC_PcsB"/>
    <property type="match status" value="1"/>
</dbReference>
<comment type="caution">
    <text evidence="6">The sequence shown here is derived from an EMBL/GenBank/DDBJ whole genome shotgun (WGS) entry which is preliminary data.</text>
</comment>
<reference evidence="6" key="2">
    <citation type="submission" date="2020-09" db="EMBL/GenBank/DDBJ databases">
        <authorList>
            <person name="Sun Q."/>
            <person name="Zhou Y."/>
        </authorList>
    </citation>
    <scope>NUCLEOTIDE SEQUENCE</scope>
    <source>
        <strain evidence="6">CGMCC 1.6333</strain>
    </source>
</reference>
<evidence type="ECO:0000256" key="2">
    <source>
        <dbReference type="SAM" id="Coils"/>
    </source>
</evidence>
<feature type="compositionally biased region" description="Polar residues" evidence="3">
    <location>
        <begin position="258"/>
        <end position="276"/>
    </location>
</feature>
<evidence type="ECO:0000259" key="4">
    <source>
        <dbReference type="Pfam" id="PF01551"/>
    </source>
</evidence>
<dbReference type="CDD" id="cd12797">
    <property type="entry name" value="M23_peptidase"/>
    <property type="match status" value="1"/>
</dbReference>
<feature type="coiled-coil region" evidence="2">
    <location>
        <begin position="40"/>
        <end position="134"/>
    </location>
</feature>
<dbReference type="Gene3D" id="2.70.70.10">
    <property type="entry name" value="Glucose Permease (Domain IIA)"/>
    <property type="match status" value="1"/>
</dbReference>
<feature type="domain" description="Peptidoglycan hydrolase PcsB coiled-coil" evidence="5">
    <location>
        <begin position="110"/>
        <end position="183"/>
    </location>
</feature>
<keyword evidence="7" id="KW-1185">Reference proteome</keyword>
<evidence type="ECO:0000259" key="5">
    <source>
        <dbReference type="Pfam" id="PF24568"/>
    </source>
</evidence>
<dbReference type="GO" id="GO:0004222">
    <property type="term" value="F:metalloendopeptidase activity"/>
    <property type="evidence" value="ECO:0007669"/>
    <property type="project" value="TreeGrafter"/>
</dbReference>
<dbReference type="InterPro" id="IPR050570">
    <property type="entry name" value="Cell_wall_metabolism_enzyme"/>
</dbReference>
<proteinExistence type="predicted"/>
<sequence>MQIYKSIKLNTGLVMIVAITIIIPLNQQVLASSSHSRKSYEEVEEEIDSKKEKMEIHQNESTNISNELIDIQTQLMEKEKEIASTDLLLKKTEYDMVKIESEMDILQKDIEELINKIKKREEILKRRLRSYQQNGGDMGYLDVIFGAKNFVDFITRISVVTKIMEQDQSILEAQKSDKSNLEETKQKLSSKQKDLEIEIKDNEEKKAFLVDQKDEMKQLEETLEIKLKETKITMADLKNHTQKLEREKELLMQESESKNQSIPSSSDTSNNNKNIEQFSGKDATKFIWPTNGGIITSYQGMRWGKFHKGIDIAGPSNYSILASDGGKIEFAGWINGYGKTIKINHLNGYKTQYAHLKSIDVNVGDNVSKGNKIGVMGSTGRSTGIHLDFEVYLNGKLLNPVDVLP</sequence>
<dbReference type="InterPro" id="IPR057309">
    <property type="entry name" value="PcsB_CC"/>
</dbReference>
<dbReference type="RefSeq" id="WP_117153857.1">
    <property type="nucleotide sequence ID" value="NZ_BMLG01000005.1"/>
</dbReference>
<keyword evidence="2" id="KW-0175">Coiled coil</keyword>
<evidence type="ECO:0000313" key="7">
    <source>
        <dbReference type="Proteomes" id="UP000618460"/>
    </source>
</evidence>
<dbReference type="InterPro" id="IPR016047">
    <property type="entry name" value="M23ase_b-sheet_dom"/>
</dbReference>
<evidence type="ECO:0000256" key="3">
    <source>
        <dbReference type="SAM" id="MobiDB-lite"/>
    </source>
</evidence>
<dbReference type="PANTHER" id="PTHR21666">
    <property type="entry name" value="PEPTIDASE-RELATED"/>
    <property type="match status" value="1"/>
</dbReference>
<gene>
    <name evidence="6" type="ORF">GCM10011351_14490</name>
</gene>
<dbReference type="PANTHER" id="PTHR21666:SF270">
    <property type="entry name" value="MUREIN HYDROLASE ACTIVATOR ENVC"/>
    <property type="match status" value="1"/>
</dbReference>
<dbReference type="InterPro" id="IPR011055">
    <property type="entry name" value="Dup_hybrid_motif"/>
</dbReference>
<protein>
    <submittedName>
        <fullName evidence="6">Peptidase</fullName>
    </submittedName>
</protein>
<dbReference type="AlphaFoldDB" id="A0A917TNH5"/>
<dbReference type="Proteomes" id="UP000618460">
    <property type="component" value="Unassembled WGS sequence"/>
</dbReference>
<feature type="domain" description="M23ase beta-sheet core" evidence="4">
    <location>
        <begin position="305"/>
        <end position="400"/>
    </location>
</feature>
<reference evidence="6" key="1">
    <citation type="journal article" date="2014" name="Int. J. Syst. Evol. Microbiol.">
        <title>Complete genome sequence of Corynebacterium casei LMG S-19264T (=DSM 44701T), isolated from a smear-ripened cheese.</title>
        <authorList>
            <consortium name="US DOE Joint Genome Institute (JGI-PGF)"/>
            <person name="Walter F."/>
            <person name="Albersmeier A."/>
            <person name="Kalinowski J."/>
            <person name="Ruckert C."/>
        </authorList>
    </citation>
    <scope>NUCLEOTIDE SEQUENCE</scope>
    <source>
        <strain evidence="6">CGMCC 1.6333</strain>
    </source>
</reference>
<evidence type="ECO:0000313" key="6">
    <source>
        <dbReference type="EMBL" id="GGM29472.1"/>
    </source>
</evidence>
<dbReference type="EMBL" id="BMLG01000005">
    <property type="protein sequence ID" value="GGM29472.1"/>
    <property type="molecule type" value="Genomic_DNA"/>
</dbReference>
<dbReference type="OrthoDB" id="9805070at2"/>
<feature type="region of interest" description="Disordered" evidence="3">
    <location>
        <begin position="253"/>
        <end position="276"/>
    </location>
</feature>
<dbReference type="SUPFAM" id="SSF51261">
    <property type="entry name" value="Duplicated hybrid motif"/>
    <property type="match status" value="1"/>
</dbReference>
<accession>A0A917TNH5</accession>
<dbReference type="Pfam" id="PF01551">
    <property type="entry name" value="Peptidase_M23"/>
    <property type="match status" value="1"/>
</dbReference>
<evidence type="ECO:0000256" key="1">
    <source>
        <dbReference type="ARBA" id="ARBA00022729"/>
    </source>
</evidence>
<dbReference type="Gene3D" id="6.10.250.3150">
    <property type="match status" value="1"/>
</dbReference>
<keyword evidence="1" id="KW-0732">Signal</keyword>
<name>A0A917TNH5_9BACI</name>
<organism evidence="6 7">
    <name type="scientific">Paraliobacillus quinghaiensis</name>
    <dbReference type="NCBI Taxonomy" id="470815"/>
    <lineage>
        <taxon>Bacteria</taxon>
        <taxon>Bacillati</taxon>
        <taxon>Bacillota</taxon>
        <taxon>Bacilli</taxon>
        <taxon>Bacillales</taxon>
        <taxon>Bacillaceae</taxon>
        <taxon>Paraliobacillus</taxon>
    </lineage>
</organism>